<reference evidence="1" key="1">
    <citation type="submission" date="2022-05" db="EMBL/GenBank/DDBJ databases">
        <title>Megaplasmid of Vibrio parahaemolyticus.</title>
        <authorList>
            <person name="Strauch E."/>
            <person name="Borowiak M."/>
        </authorList>
    </citation>
    <scope>NUCLEOTIDE SEQUENCE</scope>
    <source>
        <strain evidence="1">16-VB00198</strain>
    </source>
</reference>
<dbReference type="EMBL" id="CP097355">
    <property type="protein sequence ID" value="UYV26833.1"/>
    <property type="molecule type" value="Genomic_DNA"/>
</dbReference>
<sequence>MKRLVYSVEKFQKKDSDEFSFPMKYLSETKEGKLYHNQKFNTEWLDEEQYEQLKNKQCPFYIEVPNPKTEFKVI</sequence>
<accession>A0AA46UJE9</accession>
<dbReference type="AlphaFoldDB" id="A0AA46UJE9"/>
<dbReference type="Proteomes" id="UP001163036">
    <property type="component" value="Chromosome 1"/>
</dbReference>
<organism evidence="1 2">
    <name type="scientific">Vibrio parahaemolyticus</name>
    <dbReference type="NCBI Taxonomy" id="670"/>
    <lineage>
        <taxon>Bacteria</taxon>
        <taxon>Pseudomonadati</taxon>
        <taxon>Pseudomonadota</taxon>
        <taxon>Gammaproteobacteria</taxon>
        <taxon>Vibrionales</taxon>
        <taxon>Vibrionaceae</taxon>
        <taxon>Vibrio</taxon>
    </lineage>
</organism>
<name>A0AA46UJE9_VIBPH</name>
<evidence type="ECO:0000313" key="2">
    <source>
        <dbReference type="Proteomes" id="UP001163036"/>
    </source>
</evidence>
<evidence type="ECO:0000313" key="1">
    <source>
        <dbReference type="EMBL" id="UYV26833.1"/>
    </source>
</evidence>
<gene>
    <name evidence="1" type="ORF">M5598_02210</name>
</gene>
<protein>
    <submittedName>
        <fullName evidence="1">Uncharacterized protein</fullName>
    </submittedName>
</protein>
<proteinExistence type="predicted"/>
<dbReference type="RefSeq" id="WP_264400140.1">
    <property type="nucleotide sequence ID" value="NZ_CP097355.1"/>
</dbReference>